<gene>
    <name evidence="1" type="ORF">A3B14_03820</name>
</gene>
<proteinExistence type="predicted"/>
<evidence type="ECO:0000313" key="2">
    <source>
        <dbReference type="Proteomes" id="UP000176800"/>
    </source>
</evidence>
<dbReference type="Proteomes" id="UP000176800">
    <property type="component" value="Unassembled WGS sequence"/>
</dbReference>
<dbReference type="AlphaFoldDB" id="A0A1G2U5L6"/>
<sequence>MPAEKLGSPNGHVIYPWQYNGDLGEWLLGPTVSEILQRALELFPGVSLDKIRLTAEPCCTHIDTKCHRVNIGLISKEEVKREPERES</sequence>
<name>A0A1G2U5L6_9BACT</name>
<reference evidence="1 2" key="1">
    <citation type="journal article" date="2016" name="Nat. Commun.">
        <title>Thousands of microbial genomes shed light on interconnected biogeochemical processes in an aquifer system.</title>
        <authorList>
            <person name="Anantharaman K."/>
            <person name="Brown C.T."/>
            <person name="Hug L.A."/>
            <person name="Sharon I."/>
            <person name="Castelle C.J."/>
            <person name="Probst A.J."/>
            <person name="Thomas B.C."/>
            <person name="Singh A."/>
            <person name="Wilkins M.J."/>
            <person name="Karaoz U."/>
            <person name="Brodie E.L."/>
            <person name="Williams K.H."/>
            <person name="Hubbard S.S."/>
            <person name="Banfield J.F."/>
        </authorList>
    </citation>
    <scope>NUCLEOTIDE SEQUENCE [LARGE SCALE GENOMIC DNA]</scope>
</reference>
<dbReference type="EMBL" id="MHWE01000003">
    <property type="protein sequence ID" value="OHB04754.1"/>
    <property type="molecule type" value="Genomic_DNA"/>
</dbReference>
<comment type="caution">
    <text evidence="1">The sequence shown here is derived from an EMBL/GenBank/DDBJ whole genome shotgun (WGS) entry which is preliminary data.</text>
</comment>
<accession>A0A1G2U5L6</accession>
<evidence type="ECO:0000313" key="1">
    <source>
        <dbReference type="EMBL" id="OHB04754.1"/>
    </source>
</evidence>
<protein>
    <submittedName>
        <fullName evidence="1">Uncharacterized protein</fullName>
    </submittedName>
</protein>
<organism evidence="1 2">
    <name type="scientific">Candidatus Zambryskibacteria bacterium RIFCSPLOWO2_01_FULL_45_21</name>
    <dbReference type="NCBI Taxonomy" id="1802761"/>
    <lineage>
        <taxon>Bacteria</taxon>
        <taxon>Candidatus Zambryskiibacteriota</taxon>
    </lineage>
</organism>